<dbReference type="KEGG" id="more:E1B28_006437"/>
<organism evidence="1 2">
    <name type="scientific">Marasmius oreades</name>
    <name type="common">fairy-ring Marasmius</name>
    <dbReference type="NCBI Taxonomy" id="181124"/>
    <lineage>
        <taxon>Eukaryota</taxon>
        <taxon>Fungi</taxon>
        <taxon>Dikarya</taxon>
        <taxon>Basidiomycota</taxon>
        <taxon>Agaricomycotina</taxon>
        <taxon>Agaricomycetes</taxon>
        <taxon>Agaricomycetidae</taxon>
        <taxon>Agaricales</taxon>
        <taxon>Marasmiineae</taxon>
        <taxon>Marasmiaceae</taxon>
        <taxon>Marasmius</taxon>
    </lineage>
</organism>
<protein>
    <submittedName>
        <fullName evidence="1">Uncharacterized protein</fullName>
    </submittedName>
</protein>
<proteinExistence type="predicted"/>
<dbReference type="GeneID" id="66075513"/>
<name>A0A9P7S5A5_9AGAR</name>
<evidence type="ECO:0000313" key="2">
    <source>
        <dbReference type="Proteomes" id="UP001049176"/>
    </source>
</evidence>
<evidence type="ECO:0000313" key="1">
    <source>
        <dbReference type="EMBL" id="KAG7095724.1"/>
    </source>
</evidence>
<dbReference type="AlphaFoldDB" id="A0A9P7S5A5"/>
<dbReference type="Proteomes" id="UP001049176">
    <property type="component" value="Chromosome 3"/>
</dbReference>
<gene>
    <name evidence="1" type="ORF">E1B28_006437</name>
</gene>
<dbReference type="RefSeq" id="XP_043012194.1">
    <property type="nucleotide sequence ID" value="XM_043151101.1"/>
</dbReference>
<accession>A0A9P7S5A5</accession>
<reference evidence="1" key="1">
    <citation type="journal article" date="2021" name="Genome Biol. Evol.">
        <title>The assembled and annotated genome of the fairy-ring fungus Marasmius oreades.</title>
        <authorList>
            <person name="Hiltunen M."/>
            <person name="Ament-Velasquez S.L."/>
            <person name="Johannesson H."/>
        </authorList>
    </citation>
    <scope>NUCLEOTIDE SEQUENCE</scope>
    <source>
        <strain evidence="1">03SP1</strain>
    </source>
</reference>
<sequence length="191" mass="20911">MSSTAHLHNHPLIELSFQLKHSSRADISLLAYTALKVSASGVRRSPRKGLLTFEKVVLCGSEATAVGALHEHLEGAHNELVHAQYSAQIAHRNTDIVTTTRTAISNLVSDEMLNLQSGLNLFLTIWATLRTECMDILEWLENQKKHQNPSPPPPPCVESYLTDGSTLYSSLAGALDIYVEGLESSCFADQS</sequence>
<keyword evidence="2" id="KW-1185">Reference proteome</keyword>
<dbReference type="OrthoDB" id="2836601at2759"/>
<dbReference type="EMBL" id="CM032183">
    <property type="protein sequence ID" value="KAG7095724.1"/>
    <property type="molecule type" value="Genomic_DNA"/>
</dbReference>
<comment type="caution">
    <text evidence="1">The sequence shown here is derived from an EMBL/GenBank/DDBJ whole genome shotgun (WGS) entry which is preliminary data.</text>
</comment>